<evidence type="ECO:0000313" key="2">
    <source>
        <dbReference type="Proteomes" id="UP000805649"/>
    </source>
</evidence>
<keyword evidence="2" id="KW-1185">Reference proteome</keyword>
<comment type="caution">
    <text evidence="1">The sequence shown here is derived from an EMBL/GenBank/DDBJ whole genome shotgun (WGS) entry which is preliminary data.</text>
</comment>
<dbReference type="EMBL" id="VUJX02000005">
    <property type="protein sequence ID" value="KAL0936652.1"/>
    <property type="molecule type" value="Genomic_DNA"/>
</dbReference>
<protein>
    <submittedName>
        <fullName evidence="1">Dor1-like family protein</fullName>
    </submittedName>
</protein>
<name>A0ACC3YXU9_COLTU</name>
<dbReference type="Proteomes" id="UP000805649">
    <property type="component" value="Unassembled WGS sequence"/>
</dbReference>
<evidence type="ECO:0000313" key="1">
    <source>
        <dbReference type="EMBL" id="KAL0936652.1"/>
    </source>
</evidence>
<reference evidence="1 2" key="1">
    <citation type="journal article" date="2020" name="Phytopathology">
        <title>Genome Sequence Resources of Colletotrichum truncatum, C. plurivorum, C. musicola, and C. sojae: Four Species Pathogenic to Soybean (Glycine max).</title>
        <authorList>
            <person name="Rogerio F."/>
            <person name="Boufleur T.R."/>
            <person name="Ciampi-Guillardi M."/>
            <person name="Sukno S.A."/>
            <person name="Thon M.R."/>
            <person name="Massola Junior N.S."/>
            <person name="Baroncelli R."/>
        </authorList>
    </citation>
    <scope>NUCLEOTIDE SEQUENCE [LARGE SCALE GENOMIC DNA]</scope>
    <source>
        <strain evidence="1 2">CMES1059</strain>
    </source>
</reference>
<proteinExistence type="predicted"/>
<accession>A0ACC3YXU9</accession>
<sequence length="439" mass="47998">MADILLDLLDNRQALVADSNPTPRAAKLAYLTHLANQKLESLASAEPQSLAKSSQSLLLSLQGVSKRSHKSVIASASHHATLARALPTLVADTAELRNAIPRLDSEALRFSTTYSKSGDNEDLAERKRALLLLRNVERLVDILELPTLLSSAISTAPANYASALDLNAHIRRLHGLYPDSPLVDLVSRQADEAIIKMTADLITALKSPGLKLAASLRTVSWLRRVLPDISSMSSASRDSQEHTLSLLFLCCRVATLDATLGALQPLRELADEERHRQQGSSTQSWSGGQQTEKYLKRYVEIFREHSFGVVSMFKSIFPGTGLQSNQPDGGAKDPFQPLPSTLSTFPLHLVEMLLDTLSEYLPIVKDQAARDSILTQVLYCSGSLGRLGGDFGILLARLGDDQEGVTKQSEWVDIVKRHRLLSGRLESVVGDYKVHGAKQ</sequence>
<gene>
    <name evidence="1" type="ORF">CTRU02_208867</name>
</gene>
<organism evidence="1 2">
    <name type="scientific">Colletotrichum truncatum</name>
    <name type="common">Anthracnose fungus</name>
    <name type="synonym">Colletotrichum capsici</name>
    <dbReference type="NCBI Taxonomy" id="5467"/>
    <lineage>
        <taxon>Eukaryota</taxon>
        <taxon>Fungi</taxon>
        <taxon>Dikarya</taxon>
        <taxon>Ascomycota</taxon>
        <taxon>Pezizomycotina</taxon>
        <taxon>Sordariomycetes</taxon>
        <taxon>Hypocreomycetidae</taxon>
        <taxon>Glomerellales</taxon>
        <taxon>Glomerellaceae</taxon>
        <taxon>Colletotrichum</taxon>
        <taxon>Colletotrichum truncatum species complex</taxon>
    </lineage>
</organism>